<dbReference type="EMBL" id="JAPWTJ010000208">
    <property type="protein sequence ID" value="KAJ8981035.1"/>
    <property type="molecule type" value="Genomic_DNA"/>
</dbReference>
<dbReference type="Pfam" id="PF09588">
    <property type="entry name" value="YqaJ"/>
    <property type="match status" value="1"/>
</dbReference>
<proteinExistence type="predicted"/>
<organism evidence="2 3">
    <name type="scientific">Molorchus minor</name>
    <dbReference type="NCBI Taxonomy" id="1323400"/>
    <lineage>
        <taxon>Eukaryota</taxon>
        <taxon>Metazoa</taxon>
        <taxon>Ecdysozoa</taxon>
        <taxon>Arthropoda</taxon>
        <taxon>Hexapoda</taxon>
        <taxon>Insecta</taxon>
        <taxon>Pterygota</taxon>
        <taxon>Neoptera</taxon>
        <taxon>Endopterygota</taxon>
        <taxon>Coleoptera</taxon>
        <taxon>Polyphaga</taxon>
        <taxon>Cucujiformia</taxon>
        <taxon>Chrysomeloidea</taxon>
        <taxon>Cerambycidae</taxon>
        <taxon>Lamiinae</taxon>
        <taxon>Monochamini</taxon>
        <taxon>Molorchus</taxon>
    </lineage>
</organism>
<keyword evidence="3" id="KW-1185">Reference proteome</keyword>
<dbReference type="Gene3D" id="3.90.320.10">
    <property type="match status" value="1"/>
</dbReference>
<dbReference type="InterPro" id="IPR011335">
    <property type="entry name" value="Restrct_endonuc-II-like"/>
</dbReference>
<dbReference type="InterPro" id="IPR019080">
    <property type="entry name" value="YqaJ_viral_recombinase"/>
</dbReference>
<accession>A0ABQ9JUT6</accession>
<dbReference type="PANTHER" id="PTHR46609">
    <property type="entry name" value="EXONUCLEASE, PHAGE-TYPE/RECB, C-TERMINAL DOMAIN-CONTAINING PROTEIN"/>
    <property type="match status" value="1"/>
</dbReference>
<dbReference type="InterPro" id="IPR051703">
    <property type="entry name" value="NF-kappa-B_Signaling_Reg"/>
</dbReference>
<feature type="domain" description="YqaJ viral recombinase" evidence="1">
    <location>
        <begin position="24"/>
        <end position="116"/>
    </location>
</feature>
<gene>
    <name evidence="2" type="ORF">NQ317_018007</name>
</gene>
<name>A0ABQ9JUT6_9CUCU</name>
<reference evidence="2" key="1">
    <citation type="journal article" date="2023" name="Insect Mol. Biol.">
        <title>Genome sequencing provides insights into the evolution of gene families encoding plant cell wall-degrading enzymes in longhorned beetles.</title>
        <authorList>
            <person name="Shin N.R."/>
            <person name="Okamura Y."/>
            <person name="Kirsch R."/>
            <person name="Pauchet Y."/>
        </authorList>
    </citation>
    <scope>NUCLEOTIDE SEQUENCE</scope>
    <source>
        <strain evidence="2">MMC_N1</strain>
    </source>
</reference>
<dbReference type="Proteomes" id="UP001162164">
    <property type="component" value="Unassembled WGS sequence"/>
</dbReference>
<protein>
    <recommendedName>
        <fullName evidence="1">YqaJ viral recombinase domain-containing protein</fullName>
    </recommendedName>
</protein>
<sequence>MQILLQQIRNTERETVGEWENPLYQAVRENRLTASNCGTVIKRRSSTKPDNLVKTIMGINYAQSEAINYVKIKESVALQRFAASRPQAKIQKSGIFIDETYGYLAASPDGKWVHKKLHIISGYILNLRARCLPKRSE</sequence>
<evidence type="ECO:0000313" key="2">
    <source>
        <dbReference type="EMBL" id="KAJ8981035.1"/>
    </source>
</evidence>
<evidence type="ECO:0000313" key="3">
    <source>
        <dbReference type="Proteomes" id="UP001162164"/>
    </source>
</evidence>
<dbReference type="PANTHER" id="PTHR46609:SF8">
    <property type="entry name" value="YQAJ VIRAL RECOMBINASE DOMAIN-CONTAINING PROTEIN"/>
    <property type="match status" value="1"/>
</dbReference>
<dbReference type="SUPFAM" id="SSF52980">
    <property type="entry name" value="Restriction endonuclease-like"/>
    <property type="match status" value="1"/>
</dbReference>
<comment type="caution">
    <text evidence="2">The sequence shown here is derived from an EMBL/GenBank/DDBJ whole genome shotgun (WGS) entry which is preliminary data.</text>
</comment>
<evidence type="ECO:0000259" key="1">
    <source>
        <dbReference type="Pfam" id="PF09588"/>
    </source>
</evidence>
<dbReference type="InterPro" id="IPR011604">
    <property type="entry name" value="PDDEXK-like_dom_sf"/>
</dbReference>